<name>A0A561PL65_9BACT</name>
<evidence type="ECO:0000313" key="2">
    <source>
        <dbReference type="Proteomes" id="UP000320811"/>
    </source>
</evidence>
<proteinExistence type="predicted"/>
<evidence type="ECO:0008006" key="3">
    <source>
        <dbReference type="Google" id="ProtNLM"/>
    </source>
</evidence>
<dbReference type="EMBL" id="VIWO01000006">
    <property type="protein sequence ID" value="TWF38846.1"/>
    <property type="molecule type" value="Genomic_DNA"/>
</dbReference>
<evidence type="ECO:0000313" key="1">
    <source>
        <dbReference type="EMBL" id="TWF38846.1"/>
    </source>
</evidence>
<gene>
    <name evidence="1" type="ORF">FHW36_10669</name>
</gene>
<dbReference type="RefSeq" id="WP_145671280.1">
    <property type="nucleotide sequence ID" value="NZ_VIWO01000006.1"/>
</dbReference>
<keyword evidence="2" id="KW-1185">Reference proteome</keyword>
<dbReference type="Proteomes" id="UP000320811">
    <property type="component" value="Unassembled WGS sequence"/>
</dbReference>
<dbReference type="OrthoDB" id="665810at2"/>
<organism evidence="1 2">
    <name type="scientific">Chitinophaga polysaccharea</name>
    <dbReference type="NCBI Taxonomy" id="1293035"/>
    <lineage>
        <taxon>Bacteria</taxon>
        <taxon>Pseudomonadati</taxon>
        <taxon>Bacteroidota</taxon>
        <taxon>Chitinophagia</taxon>
        <taxon>Chitinophagales</taxon>
        <taxon>Chitinophagaceae</taxon>
        <taxon>Chitinophaga</taxon>
    </lineage>
</organism>
<accession>A0A561PL65</accession>
<protein>
    <recommendedName>
        <fullName evidence="3">HK97 gp10 family phage protein</fullName>
    </recommendedName>
</protein>
<comment type="caution">
    <text evidence="1">The sequence shown here is derived from an EMBL/GenBank/DDBJ whole genome shotgun (WGS) entry which is preliminary data.</text>
</comment>
<dbReference type="AlphaFoldDB" id="A0A561PL65"/>
<reference evidence="1 2" key="1">
    <citation type="submission" date="2019-06" db="EMBL/GenBank/DDBJ databases">
        <title>Sorghum-associated microbial communities from plants grown in Nebraska, USA.</title>
        <authorList>
            <person name="Schachtman D."/>
        </authorList>
    </citation>
    <scope>NUCLEOTIDE SEQUENCE [LARGE SCALE GENOMIC DNA]</scope>
    <source>
        <strain evidence="1 2">1209</strain>
    </source>
</reference>
<sequence length="216" mass="23981">MATEAQRQQNLLNSGFLDNLGTQPEPVALDNVEQIFVKHMGRLLEALQRNLNTQKNGREISASGTLSQSIRVEYTKGSAKYEAEFYMASYADYVDKGVQGIGPKNKNTTSPYKFKTAFPGKDMQKALILWVRQKSILSDVTAPKGLRGKHTSGYLRNKVRRNDLAIALGIGIKRHGIAATNFKQVSINEVLADMTKELAQALAKDIVVNINTERLK</sequence>